<evidence type="ECO:0000256" key="1">
    <source>
        <dbReference type="SAM" id="MobiDB-lite"/>
    </source>
</evidence>
<evidence type="ECO:0000313" key="3">
    <source>
        <dbReference type="Proteomes" id="UP000634229"/>
    </source>
</evidence>
<proteinExistence type="predicted"/>
<organism evidence="2 3">
    <name type="scientific">Streptomyces coffeae</name>
    <dbReference type="NCBI Taxonomy" id="621382"/>
    <lineage>
        <taxon>Bacteria</taxon>
        <taxon>Bacillati</taxon>
        <taxon>Actinomycetota</taxon>
        <taxon>Actinomycetes</taxon>
        <taxon>Kitasatosporales</taxon>
        <taxon>Streptomycetaceae</taxon>
        <taxon>Streptomyces</taxon>
    </lineage>
</organism>
<sequence>MATGPDLDITFYDYLAPRLTAGKYQVHAKQELKQGGADITTPGARIDPVDAQLEVRAVQFVLDESSVQAVYPPRASSGNYRTVLPHITLTRSILPWEREVRWSSRAVRAPWMALLMFQAGELPDDPEGIGIATSRTVTELCEPGDPAVQLPAISLSGLDPKTRDSTCRTIDVPIDLFRALIPREEELDYLTHVRDVYEPRTRADGEVLTPGSFAVVTGNRFPLDVIGPRSVHLVSLEGHDAPLKGEFTACATHLRLAALWSWSFTHDPTGHLDPYSLLRQLAAPRPGESPADAERLALRLEPATDPGTSSDADEQYARERLRLGYVPLPQRLLSGELSYAWYRGPCTPVTAQDLPAGYDEDQRTQTTADHALIYDKDYGLYDVSYATAWTLGRTLALADPDYSADLVRARRELSNQAVALMALAADPARARTATPRAGRSHADTETELRPNLGWLRTLAADSRDLPRALAAPQSRAPMPTEPPPAPLSRADRRLLLGTGARQAALRRTADCRTAGLPAWLDRAAALHGIPFGYLVPDPRMLPPESLRLFRLDPGWINALLNGARGVGLHTGLDQLLDATLHAAIGARRTTATPAAGLLLRSALVPAWPEFDLVGYTADGRPLAELRRDHPAPDVLFLLFEDVPDTIVIREPGEGIHFGTTPEGKISLRALVPDDGDLGAPIEGREAFPTDGTVLTRHLRPNPHGVLNLLEDGGIVTALTTALNHPRRLTASEFAIEMINSPLEQKLVHTPGGCSA</sequence>
<dbReference type="RefSeq" id="WP_201883142.1">
    <property type="nucleotide sequence ID" value="NZ_JAERRF010000051.1"/>
</dbReference>
<keyword evidence="3" id="KW-1185">Reference proteome</keyword>
<gene>
    <name evidence="2" type="ORF">JK363_39500</name>
</gene>
<dbReference type="EMBL" id="JAERRF010000051">
    <property type="protein sequence ID" value="MBL1102582.1"/>
    <property type="molecule type" value="Genomic_DNA"/>
</dbReference>
<comment type="caution">
    <text evidence="2">The sequence shown here is derived from an EMBL/GenBank/DDBJ whole genome shotgun (WGS) entry which is preliminary data.</text>
</comment>
<reference evidence="2 3" key="1">
    <citation type="submission" date="2021-01" db="EMBL/GenBank/DDBJ databases">
        <title>WGS of actinomycetes isolated from Thailand.</title>
        <authorList>
            <person name="Thawai C."/>
        </authorList>
    </citation>
    <scope>NUCLEOTIDE SEQUENCE [LARGE SCALE GENOMIC DNA]</scope>
    <source>
        <strain evidence="2 3">CA1R205</strain>
    </source>
</reference>
<name>A0ABS1NR44_9ACTN</name>
<accession>A0ABS1NR44</accession>
<protein>
    <submittedName>
        <fullName evidence="2">Uncharacterized protein</fullName>
    </submittedName>
</protein>
<feature type="region of interest" description="Disordered" evidence="1">
    <location>
        <begin position="469"/>
        <end position="488"/>
    </location>
</feature>
<dbReference type="Proteomes" id="UP000634229">
    <property type="component" value="Unassembled WGS sequence"/>
</dbReference>
<evidence type="ECO:0000313" key="2">
    <source>
        <dbReference type="EMBL" id="MBL1102582.1"/>
    </source>
</evidence>